<dbReference type="Proteomes" id="UP000005408">
    <property type="component" value="Unassembled WGS sequence"/>
</dbReference>
<dbReference type="SUPFAM" id="SSF49503">
    <property type="entry name" value="Cupredoxins"/>
    <property type="match status" value="3"/>
</dbReference>
<protein>
    <recommendedName>
        <fullName evidence="12">L-ascorbate oxidase</fullName>
    </recommendedName>
</protein>
<dbReference type="Pfam" id="PF07732">
    <property type="entry name" value="Cu-oxidase_3"/>
    <property type="match status" value="1"/>
</dbReference>
<dbReference type="InterPro" id="IPR008972">
    <property type="entry name" value="Cupredoxin"/>
</dbReference>
<keyword evidence="2" id="KW-0479">Metal-binding</keyword>
<feature type="region of interest" description="Disordered" evidence="5">
    <location>
        <begin position="1062"/>
        <end position="1131"/>
    </location>
</feature>
<dbReference type="InterPro" id="IPR045087">
    <property type="entry name" value="Cu-oxidase_fam"/>
</dbReference>
<evidence type="ECO:0000313" key="11">
    <source>
        <dbReference type="Proteomes" id="UP000005408"/>
    </source>
</evidence>
<dbReference type="Pfam" id="PF00394">
    <property type="entry name" value="Cu-oxidase"/>
    <property type="match status" value="1"/>
</dbReference>
<dbReference type="Pfam" id="PF07731">
    <property type="entry name" value="Cu-oxidase_2"/>
    <property type="match status" value="1"/>
</dbReference>
<keyword evidence="3" id="KW-0560">Oxidoreductase</keyword>
<dbReference type="FunFam" id="2.60.40.420:FF:000031">
    <property type="entry name" value="Laccase-2 isoform A"/>
    <property type="match status" value="1"/>
</dbReference>
<feature type="compositionally biased region" description="Polar residues" evidence="5">
    <location>
        <begin position="1109"/>
        <end position="1126"/>
    </location>
</feature>
<feature type="compositionally biased region" description="Polar residues" evidence="5">
    <location>
        <begin position="409"/>
        <end position="429"/>
    </location>
</feature>
<dbReference type="PANTHER" id="PTHR11709">
    <property type="entry name" value="MULTI-COPPER OXIDASE"/>
    <property type="match status" value="1"/>
</dbReference>
<keyword evidence="6" id="KW-0732">Signal</keyword>
<dbReference type="PROSITE" id="PS00080">
    <property type="entry name" value="MULTICOPPER_OXIDASE2"/>
    <property type="match status" value="1"/>
</dbReference>
<dbReference type="InterPro" id="IPR011706">
    <property type="entry name" value="Cu-oxidase_C"/>
</dbReference>
<feature type="region of interest" description="Disordered" evidence="5">
    <location>
        <begin position="386"/>
        <end position="429"/>
    </location>
</feature>
<evidence type="ECO:0000256" key="3">
    <source>
        <dbReference type="ARBA" id="ARBA00023002"/>
    </source>
</evidence>
<evidence type="ECO:0000259" key="7">
    <source>
        <dbReference type="Pfam" id="PF00394"/>
    </source>
</evidence>
<dbReference type="FunFam" id="2.60.40.420:FF:000045">
    <property type="entry name" value="Laccase 2"/>
    <property type="match status" value="1"/>
</dbReference>
<reference evidence="10" key="1">
    <citation type="submission" date="2022-08" db="UniProtKB">
        <authorList>
            <consortium name="EnsemblMetazoa"/>
        </authorList>
    </citation>
    <scope>IDENTIFICATION</scope>
    <source>
        <strain evidence="10">05x7-T-G4-1.051#20</strain>
    </source>
</reference>
<proteinExistence type="inferred from homology"/>
<dbReference type="Gene3D" id="2.60.40.420">
    <property type="entry name" value="Cupredoxins - blue copper proteins"/>
    <property type="match status" value="3"/>
</dbReference>
<dbReference type="InterPro" id="IPR001117">
    <property type="entry name" value="Cu-oxidase_2nd"/>
</dbReference>
<feature type="region of interest" description="Disordered" evidence="5">
    <location>
        <begin position="1226"/>
        <end position="1254"/>
    </location>
</feature>
<dbReference type="PANTHER" id="PTHR11709:SF394">
    <property type="entry name" value="FI03373P-RELATED"/>
    <property type="match status" value="1"/>
</dbReference>
<feature type="compositionally biased region" description="Basic residues" evidence="5">
    <location>
        <begin position="1085"/>
        <end position="1097"/>
    </location>
</feature>
<feature type="chain" id="PRO_5036456470" description="L-ascorbate oxidase" evidence="6">
    <location>
        <begin position="21"/>
        <end position="1309"/>
    </location>
</feature>
<dbReference type="CDD" id="cd13905">
    <property type="entry name" value="CuRO_3_tcLLC2_insect_like"/>
    <property type="match status" value="1"/>
</dbReference>
<feature type="compositionally biased region" description="Low complexity" evidence="5">
    <location>
        <begin position="970"/>
        <end position="984"/>
    </location>
</feature>
<dbReference type="PROSITE" id="PS00079">
    <property type="entry name" value="MULTICOPPER_OXIDASE1"/>
    <property type="match status" value="1"/>
</dbReference>
<dbReference type="GO" id="GO:0016491">
    <property type="term" value="F:oxidoreductase activity"/>
    <property type="evidence" value="ECO:0007669"/>
    <property type="project" value="UniProtKB-KW"/>
</dbReference>
<organism evidence="10 11">
    <name type="scientific">Magallana gigas</name>
    <name type="common">Pacific oyster</name>
    <name type="synonym">Crassostrea gigas</name>
    <dbReference type="NCBI Taxonomy" id="29159"/>
    <lineage>
        <taxon>Eukaryota</taxon>
        <taxon>Metazoa</taxon>
        <taxon>Spiralia</taxon>
        <taxon>Lophotrochozoa</taxon>
        <taxon>Mollusca</taxon>
        <taxon>Bivalvia</taxon>
        <taxon>Autobranchia</taxon>
        <taxon>Pteriomorphia</taxon>
        <taxon>Ostreida</taxon>
        <taxon>Ostreoidea</taxon>
        <taxon>Ostreidae</taxon>
        <taxon>Magallana</taxon>
    </lineage>
</organism>
<keyword evidence="4" id="KW-0186">Copper</keyword>
<feature type="signal peptide" evidence="6">
    <location>
        <begin position="1"/>
        <end position="20"/>
    </location>
</feature>
<evidence type="ECO:0000256" key="4">
    <source>
        <dbReference type="ARBA" id="ARBA00023008"/>
    </source>
</evidence>
<evidence type="ECO:0000256" key="5">
    <source>
        <dbReference type="SAM" id="MobiDB-lite"/>
    </source>
</evidence>
<dbReference type="GO" id="GO:0005507">
    <property type="term" value="F:copper ion binding"/>
    <property type="evidence" value="ECO:0007669"/>
    <property type="project" value="InterPro"/>
</dbReference>
<feature type="compositionally biased region" description="Polar residues" evidence="5">
    <location>
        <begin position="985"/>
        <end position="1001"/>
    </location>
</feature>
<keyword evidence="11" id="KW-1185">Reference proteome</keyword>
<name>A0A8W8MY21_MAGGI</name>
<feature type="region of interest" description="Disordered" evidence="5">
    <location>
        <begin position="520"/>
        <end position="566"/>
    </location>
</feature>
<feature type="domain" description="Plastocyanin-like" evidence="9">
    <location>
        <begin position="192"/>
        <end position="302"/>
    </location>
</feature>
<evidence type="ECO:0000256" key="6">
    <source>
        <dbReference type="SAM" id="SignalP"/>
    </source>
</evidence>
<accession>A0A8W8MY21</accession>
<feature type="domain" description="Plastocyanin-like" evidence="8">
    <location>
        <begin position="773"/>
        <end position="924"/>
    </location>
</feature>
<dbReference type="EnsemblMetazoa" id="G35103.1">
    <property type="protein sequence ID" value="G35103.1:cds"/>
    <property type="gene ID" value="G35103"/>
</dbReference>
<evidence type="ECO:0000259" key="8">
    <source>
        <dbReference type="Pfam" id="PF07731"/>
    </source>
</evidence>
<dbReference type="InterPro" id="IPR011707">
    <property type="entry name" value="Cu-oxidase-like_N"/>
</dbReference>
<evidence type="ECO:0000256" key="1">
    <source>
        <dbReference type="ARBA" id="ARBA00010609"/>
    </source>
</evidence>
<dbReference type="GO" id="GO:0006826">
    <property type="term" value="P:iron ion transport"/>
    <property type="evidence" value="ECO:0007669"/>
    <property type="project" value="TreeGrafter"/>
</dbReference>
<evidence type="ECO:0000259" key="9">
    <source>
        <dbReference type="Pfam" id="PF07732"/>
    </source>
</evidence>
<sequence length="1309" mass="146735">MPWTLTFLAILVTFCSVFDGFLFQSLDCKPNEYLSLYYGRAMVVCNTSDDDVVKLDNKRCSADLSISEHAHDMQCRGELHSHALTYMHTDFPLTDYLHAYYNLLSKMIVPTHIWSLALSVLNLVSRVALSDSSFKSRLPDYRDHACARECEEDGAPLTCQYDFTLEYYYTLTQACYGCPYNTTDCFRPHCVAADGVSRGIMTVNRMMPGPAIRVCEGDTIIVNVKNKLEGGEGTAIHWHGILQSKTPYMDGVAMLTQCPINRHQTFQYKFLAETPGTHFWHAHAGLQRADGVFGALVIRQPKSRDYHSALYDHDLPEHSILLNDWIGEMGASRFAGHHHAMTEHLPESILINGRATLKTFPPRSEGGAHNGHGGHVMPMETNGHQLAGHSMHESSGHMMQEPNGHQMPMHSNDNGVRQTTSSDNENSMDSLPTTNPAMHNMHNMHNMHTMGMPTTHGDHSMGMNTMGMNGGDHSMHNMNSMGMNNGEGHMNNGDNEMPSAMESLTTLSNSDLEQMLANSEHQMHQMHQMSMRRRRSANENSVTAPTTSDDSDKPSPSPVSVQTPHSIFMVKEGQRYRFRVASNGVNNCPIEFSVDNHTIIVISSDGTPFKPVHVQSFNIFAGERYDFILNANKPSGNYWIRTRGLADCGSDYNSVSQTAILRYEGAMPMFPKESTDYDAMERSGMKLNPFNKNSDSHTMNVDRMESLIPDDISLKVKPDRVFYLGMDFNMIENYRFNDPDFYPLQHMMHKEGGGGHAHHMFSPQINKISYSAPPSPPLSQYTKDIEDSFCDHNSFKEKNCKKELCECTHRVKIKLGEVVEMVLVDEGKHMDNNHPMHMHGYNFRVVAMEKLGNSTSVEHVRLLDDMGLINRKLHRAISKDTVTVPDGGYTIIRFHATNPGFWLFHCHIAFHMEMGMSMVIQVGEPEQMPKPPPNFPRCGDWTPKEQEQPEENLCPSPPPPPSAANFAIDPPTSTAAPVVTTSSPRPSDTISSTVPPKTSTQFTSTSEGIILFLSTIYAFALKDRRKLHQIYLGGIQQTTDVNLKDVTLHYALLVWMTGKKNPLKSQKSPAATLGGHGHHLTNSGKKLKHHKKHKKLSVGHPKTDPYGGQSKSNLTKHQFHKSSSNKPAAPHNLPLMSIKSAKVPSSSKSSMIELTNLPKMIVPAHYIKKIISDQSVQKNSRNGPFHPRGRNMVNREHGGRLSTSMGTIGRQNITLHAVNNQRQAAYHERSRGFPKPVRGGPTVLNTMSSPKIDRHTNDLQKTLPIRNRNHNDRFGKLRNLSAARHRTSHSLSRVKRELVNRLLLKSSPL</sequence>
<evidence type="ECO:0000313" key="10">
    <source>
        <dbReference type="EnsemblMetazoa" id="G35103.1:cds"/>
    </source>
</evidence>
<evidence type="ECO:0000256" key="2">
    <source>
        <dbReference type="ARBA" id="ARBA00022723"/>
    </source>
</evidence>
<dbReference type="InterPro" id="IPR033138">
    <property type="entry name" value="Cu_oxidase_CS"/>
</dbReference>
<feature type="domain" description="Plastocyanin-like" evidence="7">
    <location>
        <begin position="555"/>
        <end position="666"/>
    </location>
</feature>
<dbReference type="InterPro" id="IPR002355">
    <property type="entry name" value="Cu_oxidase_Cu_BS"/>
</dbReference>
<feature type="region of interest" description="Disordered" evidence="5">
    <location>
        <begin position="1175"/>
        <end position="1195"/>
    </location>
</feature>
<feature type="region of interest" description="Disordered" evidence="5">
    <location>
        <begin position="928"/>
        <end position="1001"/>
    </location>
</feature>
<dbReference type="CDD" id="cd13884">
    <property type="entry name" value="CuRO_2_tcLCC_insect_like"/>
    <property type="match status" value="1"/>
</dbReference>
<dbReference type="CDD" id="cd13858">
    <property type="entry name" value="CuRO_1_tcLCC2_insect_like"/>
    <property type="match status" value="1"/>
</dbReference>
<dbReference type="GO" id="GO:0005886">
    <property type="term" value="C:plasma membrane"/>
    <property type="evidence" value="ECO:0007669"/>
    <property type="project" value="TreeGrafter"/>
</dbReference>
<evidence type="ECO:0008006" key="12">
    <source>
        <dbReference type="Google" id="ProtNLM"/>
    </source>
</evidence>
<comment type="similarity">
    <text evidence="1">Belongs to the multicopper oxidase family.</text>
</comment>